<keyword evidence="4 7" id="KW-1133">Transmembrane helix</keyword>
<dbReference type="KEGG" id="gma:AciX8_4884"/>
<dbReference type="Pfam" id="PF02706">
    <property type="entry name" value="Wzz"/>
    <property type="match status" value="1"/>
</dbReference>
<dbReference type="STRING" id="682795.AciX8_4884"/>
<feature type="transmembrane region" description="Helical" evidence="7">
    <location>
        <begin position="341"/>
        <end position="360"/>
    </location>
</feature>
<evidence type="ECO:0000256" key="3">
    <source>
        <dbReference type="ARBA" id="ARBA00022692"/>
    </source>
</evidence>
<dbReference type="eggNOG" id="COG3944">
    <property type="taxonomic scope" value="Bacteria"/>
</dbReference>
<evidence type="ECO:0000259" key="8">
    <source>
        <dbReference type="Pfam" id="PF02706"/>
    </source>
</evidence>
<feature type="domain" description="Polysaccharide chain length determinant N-terminal" evidence="8">
    <location>
        <begin position="4"/>
        <end position="101"/>
    </location>
</feature>
<evidence type="ECO:0000256" key="4">
    <source>
        <dbReference type="ARBA" id="ARBA00022989"/>
    </source>
</evidence>
<proteinExistence type="predicted"/>
<gene>
    <name evidence="10" type="ordered locus">AciX8_4884</name>
</gene>
<dbReference type="InterPro" id="IPR003856">
    <property type="entry name" value="LPS_length_determ_N"/>
</dbReference>
<evidence type="ECO:0000313" key="11">
    <source>
        <dbReference type="Proteomes" id="UP000007113"/>
    </source>
</evidence>
<protein>
    <submittedName>
        <fullName evidence="10">Lipopolysaccharide biosynthesis protein</fullName>
    </submittedName>
</protein>
<keyword evidence="5 7" id="KW-0472">Membrane</keyword>
<reference evidence="10 11" key="1">
    <citation type="submission" date="2011-11" db="EMBL/GenBank/DDBJ databases">
        <title>Complete sequence of Granulicella mallensis MP5ACTX8.</title>
        <authorList>
            <consortium name="US DOE Joint Genome Institute"/>
            <person name="Lucas S."/>
            <person name="Copeland A."/>
            <person name="Lapidus A."/>
            <person name="Cheng J.-F."/>
            <person name="Goodwin L."/>
            <person name="Pitluck S."/>
            <person name="Peters L."/>
            <person name="Lu M."/>
            <person name="Detter J.C."/>
            <person name="Han C."/>
            <person name="Tapia R."/>
            <person name="Land M."/>
            <person name="Hauser L."/>
            <person name="Kyrpides N."/>
            <person name="Ivanova N."/>
            <person name="Mikhailova N."/>
            <person name="Pagani I."/>
            <person name="Rawat S."/>
            <person name="Mannisto M."/>
            <person name="Haggblom M."/>
            <person name="Woyke T."/>
        </authorList>
    </citation>
    <scope>NUCLEOTIDE SEQUENCE [LARGE SCALE GENOMIC DNA]</scope>
    <source>
        <strain evidence="11">ATCC BAA-1857 / DSM 23137 / MP5ACTX8</strain>
    </source>
</reference>
<evidence type="ECO:0000256" key="6">
    <source>
        <dbReference type="SAM" id="Coils"/>
    </source>
</evidence>
<sequence precursor="true">MTFSNFIDILWQNRKAILLSGASVFVLATILAFVLPFTYTASATFLPPGTNTGGSSAIAMMGQLSALGGGGGASSLLGGKSQADLFVGLLKSHSVSHALIQRFDLKKVYKVKKESDAAKALTAHSNFEADSKSSIIQIEVTDKSPQRASDLANGYLEALQDASANLALTESSQRRLFYEQRLAKERDDLANAEVELKQDQEKSGLIAPAGQTASELQTLAQLRSQVSEREVRLASLQYYESEDNPDVLRLRQEIASLKEHVAQLENGQNKGQFGSFSTAQVPEMQLEYIRKARDVKYHEVLFESIAKQYEAARLDEAKDTPLQIIDKATVPDTKSGPHRGIIMLIGLILGLMAGTVWVLFRVAQQQAR</sequence>
<dbReference type="Pfam" id="PF13807">
    <property type="entry name" value="GNVR"/>
    <property type="match status" value="1"/>
</dbReference>
<dbReference type="InterPro" id="IPR032807">
    <property type="entry name" value="GNVR"/>
</dbReference>
<evidence type="ECO:0000256" key="7">
    <source>
        <dbReference type="SAM" id="Phobius"/>
    </source>
</evidence>
<dbReference type="PANTHER" id="PTHR32309:SF13">
    <property type="entry name" value="FERRIC ENTEROBACTIN TRANSPORT PROTEIN FEPE"/>
    <property type="match status" value="1"/>
</dbReference>
<evidence type="ECO:0000259" key="9">
    <source>
        <dbReference type="Pfam" id="PF13807"/>
    </source>
</evidence>
<evidence type="ECO:0000313" key="10">
    <source>
        <dbReference type="EMBL" id="AEU39153.1"/>
    </source>
</evidence>
<feature type="coiled-coil region" evidence="6">
    <location>
        <begin position="175"/>
        <end position="202"/>
    </location>
</feature>
<evidence type="ECO:0000256" key="2">
    <source>
        <dbReference type="ARBA" id="ARBA00022475"/>
    </source>
</evidence>
<evidence type="ECO:0000256" key="5">
    <source>
        <dbReference type="ARBA" id="ARBA00023136"/>
    </source>
</evidence>
<evidence type="ECO:0000256" key="1">
    <source>
        <dbReference type="ARBA" id="ARBA00004651"/>
    </source>
</evidence>
<name>G8NZN3_GRAMM</name>
<keyword evidence="2" id="KW-1003">Cell membrane</keyword>
<accession>G8NZN3</accession>
<dbReference type="AlphaFoldDB" id="G8NZN3"/>
<dbReference type="InterPro" id="IPR050445">
    <property type="entry name" value="Bact_polysacc_biosynth/exp"/>
</dbReference>
<dbReference type="GO" id="GO:0005886">
    <property type="term" value="C:plasma membrane"/>
    <property type="evidence" value="ECO:0007669"/>
    <property type="project" value="UniProtKB-SubCell"/>
</dbReference>
<dbReference type="GO" id="GO:0004713">
    <property type="term" value="F:protein tyrosine kinase activity"/>
    <property type="evidence" value="ECO:0007669"/>
    <property type="project" value="TreeGrafter"/>
</dbReference>
<dbReference type="PANTHER" id="PTHR32309">
    <property type="entry name" value="TYROSINE-PROTEIN KINASE"/>
    <property type="match status" value="1"/>
</dbReference>
<dbReference type="eggNOG" id="COG3206">
    <property type="taxonomic scope" value="Bacteria"/>
</dbReference>
<feature type="domain" description="Tyrosine-protein kinase G-rich" evidence="9">
    <location>
        <begin position="284"/>
        <end position="362"/>
    </location>
</feature>
<keyword evidence="11" id="KW-1185">Reference proteome</keyword>
<comment type="subcellular location">
    <subcellularLocation>
        <location evidence="1">Cell membrane</location>
        <topology evidence="1">Multi-pass membrane protein</topology>
    </subcellularLocation>
</comment>
<dbReference type="HOGENOM" id="CLU_051175_1_0_0"/>
<dbReference type="RefSeq" id="WP_014268024.1">
    <property type="nucleotide sequence ID" value="NC_016631.1"/>
</dbReference>
<dbReference type="EMBL" id="CP003130">
    <property type="protein sequence ID" value="AEU39153.1"/>
    <property type="molecule type" value="Genomic_DNA"/>
</dbReference>
<keyword evidence="3 7" id="KW-0812">Transmembrane</keyword>
<keyword evidence="6" id="KW-0175">Coiled coil</keyword>
<dbReference type="Proteomes" id="UP000007113">
    <property type="component" value="Chromosome"/>
</dbReference>
<organism evidence="10 11">
    <name type="scientific">Granulicella mallensis (strain ATCC BAA-1857 / DSM 23137 / MP5ACTX8)</name>
    <dbReference type="NCBI Taxonomy" id="682795"/>
    <lineage>
        <taxon>Bacteria</taxon>
        <taxon>Pseudomonadati</taxon>
        <taxon>Acidobacteriota</taxon>
        <taxon>Terriglobia</taxon>
        <taxon>Terriglobales</taxon>
        <taxon>Acidobacteriaceae</taxon>
        <taxon>Granulicella</taxon>
    </lineage>
</organism>